<proteinExistence type="predicted"/>
<reference evidence="2 3" key="1">
    <citation type="journal article" date="2015" name="Genome Announc.">
        <title>Expanding the biotechnology potential of lactobacilli through comparative genomics of 213 strains and associated genera.</title>
        <authorList>
            <person name="Sun Z."/>
            <person name="Harris H.M."/>
            <person name="McCann A."/>
            <person name="Guo C."/>
            <person name="Argimon S."/>
            <person name="Zhang W."/>
            <person name="Yang X."/>
            <person name="Jeffery I.B."/>
            <person name="Cooney J.C."/>
            <person name="Kagawa T.F."/>
            <person name="Liu W."/>
            <person name="Song Y."/>
            <person name="Salvetti E."/>
            <person name="Wrobel A."/>
            <person name="Rasinkangas P."/>
            <person name="Parkhill J."/>
            <person name="Rea M.C."/>
            <person name="O'Sullivan O."/>
            <person name="Ritari J."/>
            <person name="Douillard F.P."/>
            <person name="Paul Ross R."/>
            <person name="Yang R."/>
            <person name="Briner A.E."/>
            <person name="Felis G.E."/>
            <person name="de Vos W.M."/>
            <person name="Barrangou R."/>
            <person name="Klaenhammer T.R."/>
            <person name="Caufield P.W."/>
            <person name="Cui Y."/>
            <person name="Zhang H."/>
            <person name="O'Toole P.W."/>
        </authorList>
    </citation>
    <scope>NUCLEOTIDE SEQUENCE [LARGE SCALE GENOMIC DNA]</scope>
    <source>
        <strain evidence="2 3">DSM 19909</strain>
    </source>
</reference>
<dbReference type="OrthoDB" id="2276332at2"/>
<dbReference type="AlphaFoldDB" id="A0A0R1LUR2"/>
<gene>
    <name evidence="2" type="ORF">FD04_GL002347</name>
</gene>
<evidence type="ECO:0008006" key="4">
    <source>
        <dbReference type="Google" id="ProtNLM"/>
    </source>
</evidence>
<accession>A0A0R1LUR2</accession>
<evidence type="ECO:0000313" key="3">
    <source>
        <dbReference type="Proteomes" id="UP000051160"/>
    </source>
</evidence>
<comment type="caution">
    <text evidence="2">The sequence shown here is derived from an EMBL/GenBank/DDBJ whole genome shotgun (WGS) entry which is preliminary data.</text>
</comment>
<name>A0A0R1LUR2_9LACO</name>
<feature type="signal peptide" evidence="1">
    <location>
        <begin position="1"/>
        <end position="26"/>
    </location>
</feature>
<dbReference type="RefSeq" id="WP_054702756.1">
    <property type="nucleotide sequence ID" value="NZ_AZEE01000013.1"/>
</dbReference>
<dbReference type="STRING" id="1423776.FD04_GL002347"/>
<organism evidence="2 3">
    <name type="scientific">Secundilactobacillus odoratitofui DSM 19909 = JCM 15043</name>
    <dbReference type="NCBI Taxonomy" id="1423776"/>
    <lineage>
        <taxon>Bacteria</taxon>
        <taxon>Bacillati</taxon>
        <taxon>Bacillota</taxon>
        <taxon>Bacilli</taxon>
        <taxon>Lactobacillales</taxon>
        <taxon>Lactobacillaceae</taxon>
        <taxon>Secundilactobacillus</taxon>
    </lineage>
</organism>
<sequence length="360" mass="39591">MKHFGILTSLMVGGLALVTSMGTAYAFSTYHQSSNAITQYKSSSLRTLNNSATGFVTAGAYQFATNPSGTNTLKSVAGNQKWRFKTRYQLPKTHAAKGNSKYDMTNPQSMAYDGGHYLYVVYQPHYTKGMTNKGFVARYDMAKLSKLSFTKAQAAMDGKGGNSAVKVGGIFTTGHGQSLAYDKKHHSLYMWRDTSMSATKTSTLQRISTSSLTPNKAITFHMSSYGANVPGGHDLTFDHSGNAYYWTVSGSKVKVYKGSIGTKTVHFRLTKQLFTHRPGTHEQAMGYNAHNGRLYLVADDSITSFPAKKLNGKGTLKSRDFKYTKFNSHREFEALSFTNSGHGLLLSNKNPEVFQSTTAY</sequence>
<keyword evidence="1" id="KW-0732">Signal</keyword>
<evidence type="ECO:0000313" key="2">
    <source>
        <dbReference type="EMBL" id="KRK99357.1"/>
    </source>
</evidence>
<keyword evidence="3" id="KW-1185">Reference proteome</keyword>
<evidence type="ECO:0000256" key="1">
    <source>
        <dbReference type="SAM" id="SignalP"/>
    </source>
</evidence>
<feature type="chain" id="PRO_5006407611" description="Extracellular protein" evidence="1">
    <location>
        <begin position="27"/>
        <end position="360"/>
    </location>
</feature>
<dbReference type="SUPFAM" id="SSF75011">
    <property type="entry name" value="3-carboxy-cis,cis-mucoante lactonizing enzyme"/>
    <property type="match status" value="1"/>
</dbReference>
<dbReference type="PATRIC" id="fig|1423776.4.peg.2378"/>
<protein>
    <recommendedName>
        <fullName evidence="4">Extracellular protein</fullName>
    </recommendedName>
</protein>
<dbReference type="Proteomes" id="UP000051160">
    <property type="component" value="Unassembled WGS sequence"/>
</dbReference>
<dbReference type="EMBL" id="AZEE01000013">
    <property type="protein sequence ID" value="KRK99357.1"/>
    <property type="molecule type" value="Genomic_DNA"/>
</dbReference>